<dbReference type="GeneID" id="14011651"/>
<dbReference type="EMBL" id="JN712910">
    <property type="protein sequence ID" value="AEZ50579.1"/>
    <property type="molecule type" value="Genomic_DNA"/>
</dbReference>
<sequence length="41" mass="4623">MGLLLWYSKGSLKFGEKQVGAEETIREKKKVYTGTLYTGVI</sequence>
<proteinExistence type="predicted"/>
<dbReference type="Proteomes" id="UP000006298">
    <property type="component" value="Segment"/>
</dbReference>
<gene>
    <name evidence="1" type="ORF">BCD7_0132</name>
</gene>
<dbReference type="KEGG" id="vg:14011651"/>
<reference evidence="1 2" key="1">
    <citation type="submission" date="2011-09" db="EMBL/GenBank/DDBJ databases">
        <title>Complete Genome Sequence of Bacillus cereus Bacteriophage BCD7.</title>
        <authorList>
            <person name="Lee J.-H."/>
            <person name="Shin H."/>
            <person name="Son B."/>
            <person name="Ryu S."/>
        </authorList>
    </citation>
    <scope>NUCLEOTIDE SEQUENCE [LARGE SCALE GENOMIC DNA]</scope>
</reference>
<evidence type="ECO:0000313" key="2">
    <source>
        <dbReference type="Proteomes" id="UP000006298"/>
    </source>
</evidence>
<name>J9PVB3_9CAUD</name>
<protein>
    <submittedName>
        <fullName evidence="1">Uncharacterized protein</fullName>
    </submittedName>
</protein>
<dbReference type="RefSeq" id="YP_007005983.1">
    <property type="nucleotide sequence ID" value="NC_019515.1"/>
</dbReference>
<accession>J9PVB3</accession>
<evidence type="ECO:0000313" key="1">
    <source>
        <dbReference type="EMBL" id="AEZ50579.1"/>
    </source>
</evidence>
<organism evidence="1 2">
    <name type="scientific">Bacillus phage BCD7</name>
    <dbReference type="NCBI Taxonomy" id="1136534"/>
    <lineage>
        <taxon>Viruses</taxon>
        <taxon>Duplodnaviria</taxon>
        <taxon>Heunggongvirae</taxon>
        <taxon>Uroviricota</taxon>
        <taxon>Caudoviricetes</taxon>
        <taxon>Becedseptimavirus</taxon>
        <taxon>Becedseptimavirus BCD7</taxon>
    </lineage>
</organism>
<keyword evidence="2" id="KW-1185">Reference proteome</keyword>